<dbReference type="EMBL" id="CP009110">
    <property type="protein sequence ID" value="AIJ23975.1"/>
    <property type="molecule type" value="Genomic_DNA"/>
</dbReference>
<feature type="coiled-coil region" evidence="1">
    <location>
        <begin position="18"/>
        <end position="52"/>
    </location>
</feature>
<dbReference type="Proteomes" id="UP000062973">
    <property type="component" value="Chromosome"/>
</dbReference>
<dbReference type="KEGG" id="amq:AMETH_3883"/>
<dbReference type="PATRIC" id="fig|1068978.7.peg.4158"/>
<keyword evidence="1" id="KW-0175">Coiled coil</keyword>
<evidence type="ECO:0000313" key="2">
    <source>
        <dbReference type="EMBL" id="AIJ23975.1"/>
    </source>
</evidence>
<accession>A0A076N463</accession>
<evidence type="ECO:0000313" key="4">
    <source>
        <dbReference type="Proteomes" id="UP000062973"/>
    </source>
</evidence>
<organism evidence="3 4">
    <name type="scientific">Amycolatopsis methanolica 239</name>
    <dbReference type="NCBI Taxonomy" id="1068978"/>
    <lineage>
        <taxon>Bacteria</taxon>
        <taxon>Bacillati</taxon>
        <taxon>Actinomycetota</taxon>
        <taxon>Actinomycetes</taxon>
        <taxon>Pseudonocardiales</taxon>
        <taxon>Pseudonocardiaceae</taxon>
        <taxon>Amycolatopsis</taxon>
        <taxon>Amycolatopsis methanolica group</taxon>
    </lineage>
</organism>
<reference evidence="3 4" key="1">
    <citation type="submission" date="2014-07" db="EMBL/GenBank/DDBJ databases">
        <title>Whole Genome Sequence of the Amycolatopsis methanolica 239.</title>
        <authorList>
            <person name="Tang B."/>
        </authorList>
    </citation>
    <scope>NUCLEOTIDE SEQUENCE [LARGE SCALE GENOMIC DNA]</scope>
    <source>
        <strain evidence="3 4">239</strain>
    </source>
</reference>
<evidence type="ECO:0000313" key="3">
    <source>
        <dbReference type="EMBL" id="AIJ24757.1"/>
    </source>
</evidence>
<keyword evidence="4" id="KW-1185">Reference proteome</keyword>
<proteinExistence type="predicted"/>
<name>A0A076N463_AMYME</name>
<dbReference type="HOGENOM" id="CLU_2271500_0_0_11"/>
<dbReference type="EMBL" id="CP009110">
    <property type="protein sequence ID" value="AIJ24757.1"/>
    <property type="molecule type" value="Genomic_DNA"/>
</dbReference>
<dbReference type="KEGG" id="amq:AMETH_4665"/>
<dbReference type="AlphaFoldDB" id="A0A076N463"/>
<sequence>MWIVKALKQQPLRGGPGARAAGELAAAERAELDRLRRENRELKQSNEILKLASAFFAIQIAPRTYRKARRRSPSSRDIADARVENALRGVAGKPEAMYGGGR</sequence>
<protein>
    <submittedName>
        <fullName evidence="3">Transposase IS3/IS911 family protein</fullName>
    </submittedName>
</protein>
<evidence type="ECO:0000256" key="1">
    <source>
        <dbReference type="SAM" id="Coils"/>
    </source>
</evidence>
<gene>
    <name evidence="2" type="ORF">AMETH_3883</name>
    <name evidence="3" type="ORF">AMETH_4665</name>
</gene>